<name>A0ABQ4K995_9BACI</name>
<dbReference type="Pfam" id="PF08141">
    <property type="entry name" value="SspH"/>
    <property type="match status" value="1"/>
</dbReference>
<comment type="caution">
    <text evidence="6">The sequence shown here is derived from an EMBL/GenBank/DDBJ whole genome shotgun (WGS) entry which is preliminary data.</text>
</comment>
<keyword evidence="7" id="KW-1185">Reference proteome</keyword>
<sequence length="60" mass="6788">MNTMRAQEIADSPVMAHVTLNGERVYIQHVDGDNETARVYPLDDPANEQNVHLSELEEHS</sequence>
<proteinExistence type="evidence at transcript level"/>
<organism evidence="6 7">
    <name type="scientific">Siminovitchia fordii</name>
    <dbReference type="NCBI Taxonomy" id="254759"/>
    <lineage>
        <taxon>Bacteria</taxon>
        <taxon>Bacillati</taxon>
        <taxon>Bacillota</taxon>
        <taxon>Bacilli</taxon>
        <taxon>Bacillales</taxon>
        <taxon>Bacillaceae</taxon>
        <taxon>Siminovitchia</taxon>
    </lineage>
</organism>
<reference evidence="6 7" key="1">
    <citation type="submission" date="2021-03" db="EMBL/GenBank/DDBJ databases">
        <title>Antimicrobial resistance genes in bacteria isolated from Japanese honey, and their potential for conferring macrolide and lincosamide resistance in the American foulbrood pathogen Paenibacillus larvae.</title>
        <authorList>
            <person name="Okamoto M."/>
            <person name="Kumagai M."/>
            <person name="Kanamori H."/>
            <person name="Takamatsu D."/>
        </authorList>
    </citation>
    <scope>NUCLEOTIDE SEQUENCE [LARGE SCALE GENOMIC DNA]</scope>
    <source>
        <strain evidence="6 7">J1TS3</strain>
    </source>
</reference>
<comment type="similarity">
    <text evidence="2 4">Belongs to the SspH family.</text>
</comment>
<protein>
    <recommendedName>
        <fullName evidence="4">Small, acid-soluble spore protein H</fullName>
        <shortName evidence="4">SASP H</shortName>
    </recommendedName>
</protein>
<dbReference type="NCBIfam" id="TIGR02861">
    <property type="entry name" value="SASP_H"/>
    <property type="match status" value="1"/>
</dbReference>
<evidence type="ECO:0000256" key="3">
    <source>
        <dbReference type="ARBA" id="ARBA00022969"/>
    </source>
</evidence>
<dbReference type="InterPro" id="IPR012610">
    <property type="entry name" value="SASP_SspH"/>
</dbReference>
<dbReference type="NCBIfam" id="NF002867">
    <property type="entry name" value="PRK03174.1"/>
    <property type="match status" value="1"/>
</dbReference>
<evidence type="ECO:0000256" key="1">
    <source>
        <dbReference type="ARBA" id="ARBA00004288"/>
    </source>
</evidence>
<keyword evidence="3 4" id="KW-0749">Sporulation</keyword>
<evidence type="ECO:0000256" key="2">
    <source>
        <dbReference type="ARBA" id="ARBA00006573"/>
    </source>
</evidence>
<evidence type="ECO:0000313" key="6">
    <source>
        <dbReference type="EMBL" id="GIN21723.1"/>
    </source>
</evidence>
<evidence type="ECO:0000256" key="4">
    <source>
        <dbReference type="HAMAP-Rule" id="MF_00667"/>
    </source>
</evidence>
<comment type="induction">
    <text evidence="4">Expressed only in the forespore compartment of sporulating cells.</text>
</comment>
<dbReference type="HAMAP" id="MF_00667">
    <property type="entry name" value="SspH"/>
    <property type="match status" value="1"/>
</dbReference>
<accession>A0ABQ4K995</accession>
<evidence type="ECO:0000256" key="5">
    <source>
        <dbReference type="SAM" id="MobiDB-lite"/>
    </source>
</evidence>
<dbReference type="RefSeq" id="WP_018707423.1">
    <property type="nucleotide sequence ID" value="NZ_BOQT01000010.1"/>
</dbReference>
<gene>
    <name evidence="4 6" type="primary">sspH</name>
    <name evidence="6" type="ORF">J1TS3_28570</name>
</gene>
<comment type="subcellular location">
    <subcellularLocation>
        <location evidence="1 4">Spore core</location>
    </subcellularLocation>
</comment>
<dbReference type="EMBL" id="BOQT01000010">
    <property type="protein sequence ID" value="GIN21723.1"/>
    <property type="molecule type" value="Genomic_DNA"/>
</dbReference>
<dbReference type="Proteomes" id="UP000680279">
    <property type="component" value="Unassembled WGS sequence"/>
</dbReference>
<evidence type="ECO:0000313" key="7">
    <source>
        <dbReference type="Proteomes" id="UP000680279"/>
    </source>
</evidence>
<feature type="region of interest" description="Disordered" evidence="5">
    <location>
        <begin position="37"/>
        <end position="60"/>
    </location>
</feature>